<dbReference type="Proteomes" id="UP000323886">
    <property type="component" value="Unassembled WGS sequence"/>
</dbReference>
<evidence type="ECO:0000256" key="3">
    <source>
        <dbReference type="SAM" id="Phobius"/>
    </source>
</evidence>
<dbReference type="PANTHER" id="PTHR13847">
    <property type="entry name" value="SARCOSINE DEHYDROGENASE-RELATED"/>
    <property type="match status" value="1"/>
</dbReference>
<sequence>MGCPSSAWSRREVIAPRRPAVYTPAMVNVASETFFEATAVARPDRPALRTDLDCEVVVVGGGLAGLWTALVLARRGRDVVVVEAGRIGAGASGRNAGFVSAGYAEIPSRILSRVGEDHARALWQLSAEGAEAVRSLIAETGMPGVEPAPGRLIAFRAAGESVAARVAERMTRWGTLAEAWPRAQVREVLRSERYYTALHLPGAFQIHPLNFVLGLAAAVEAAGGRIFESTPVQAGDVAGVRKVIETPQARLRAHEVVFCGSAGIGGAFPALGRCILPVARHIGVSAPLGERLESAIRFAGAVSDTRQGGDHYRIIGDRLLWGGGLTTRTSPPARLDRLIAADIAAVYPQLGPVEITHAWSGVTGSAVHLMPQIGRLGPGLWIASAFGGQGLAPTAIAGQLIASAILDADDRWRLFIPFGLVPATGVFGGFATQLSFWSRRLQDRLDEALMRRAAPQGAAKAAKTPPCENPPPETPAVSGDDIAAVPST</sequence>
<evidence type="ECO:0000313" key="6">
    <source>
        <dbReference type="Proteomes" id="UP000323886"/>
    </source>
</evidence>
<dbReference type="EMBL" id="VWPL01000005">
    <property type="protein sequence ID" value="KAA5602773.1"/>
    <property type="molecule type" value="Genomic_DNA"/>
</dbReference>
<keyword evidence="3" id="KW-0812">Transmembrane</keyword>
<keyword evidence="6" id="KW-1185">Reference proteome</keyword>
<dbReference type="InterPro" id="IPR036188">
    <property type="entry name" value="FAD/NAD-bd_sf"/>
</dbReference>
<protein>
    <submittedName>
        <fullName evidence="5">FAD-binding oxidoreductase</fullName>
    </submittedName>
</protein>
<dbReference type="GO" id="GO:0016491">
    <property type="term" value="F:oxidoreductase activity"/>
    <property type="evidence" value="ECO:0007669"/>
    <property type="project" value="UniProtKB-KW"/>
</dbReference>
<evidence type="ECO:0000259" key="4">
    <source>
        <dbReference type="Pfam" id="PF01266"/>
    </source>
</evidence>
<dbReference type="GO" id="GO:0005737">
    <property type="term" value="C:cytoplasm"/>
    <property type="evidence" value="ECO:0007669"/>
    <property type="project" value="TreeGrafter"/>
</dbReference>
<feature type="compositionally biased region" description="Low complexity" evidence="2">
    <location>
        <begin position="453"/>
        <end position="466"/>
    </location>
</feature>
<name>A0A5M6I3L5_9HYPH</name>
<gene>
    <name evidence="5" type="ORF">F1193_04645</name>
</gene>
<evidence type="ECO:0000313" key="5">
    <source>
        <dbReference type="EMBL" id="KAA5602773.1"/>
    </source>
</evidence>
<evidence type="ECO:0000256" key="1">
    <source>
        <dbReference type="ARBA" id="ARBA00023002"/>
    </source>
</evidence>
<keyword evidence="3" id="KW-0472">Membrane</keyword>
<feature type="transmembrane region" description="Helical" evidence="3">
    <location>
        <begin position="414"/>
        <end position="437"/>
    </location>
</feature>
<comment type="caution">
    <text evidence="5">The sequence shown here is derived from an EMBL/GenBank/DDBJ whole genome shotgun (WGS) entry which is preliminary data.</text>
</comment>
<dbReference type="InterPro" id="IPR006076">
    <property type="entry name" value="FAD-dep_OxRdtase"/>
</dbReference>
<proteinExistence type="predicted"/>
<dbReference type="Gene3D" id="3.50.50.60">
    <property type="entry name" value="FAD/NAD(P)-binding domain"/>
    <property type="match status" value="1"/>
</dbReference>
<feature type="transmembrane region" description="Helical" evidence="3">
    <location>
        <begin position="380"/>
        <end position="402"/>
    </location>
</feature>
<organism evidence="5 6">
    <name type="scientific">Blastochloris sulfoviridis</name>
    <dbReference type="NCBI Taxonomy" id="50712"/>
    <lineage>
        <taxon>Bacteria</taxon>
        <taxon>Pseudomonadati</taxon>
        <taxon>Pseudomonadota</taxon>
        <taxon>Alphaproteobacteria</taxon>
        <taxon>Hyphomicrobiales</taxon>
        <taxon>Blastochloridaceae</taxon>
        <taxon>Blastochloris</taxon>
    </lineage>
</organism>
<dbReference type="OrthoDB" id="9806601at2"/>
<dbReference type="Gene3D" id="3.30.9.10">
    <property type="entry name" value="D-Amino Acid Oxidase, subunit A, domain 2"/>
    <property type="match status" value="1"/>
</dbReference>
<dbReference type="SUPFAM" id="SSF51905">
    <property type="entry name" value="FAD/NAD(P)-binding domain"/>
    <property type="match status" value="1"/>
</dbReference>
<keyword evidence="3" id="KW-1133">Transmembrane helix</keyword>
<accession>A0A5M6I3L5</accession>
<dbReference type="PANTHER" id="PTHR13847:SF281">
    <property type="entry name" value="FAD DEPENDENT OXIDOREDUCTASE DOMAIN-CONTAINING PROTEIN"/>
    <property type="match status" value="1"/>
</dbReference>
<dbReference type="Pfam" id="PF01266">
    <property type="entry name" value="DAO"/>
    <property type="match status" value="1"/>
</dbReference>
<evidence type="ECO:0000256" key="2">
    <source>
        <dbReference type="SAM" id="MobiDB-lite"/>
    </source>
</evidence>
<feature type="region of interest" description="Disordered" evidence="2">
    <location>
        <begin position="452"/>
        <end position="488"/>
    </location>
</feature>
<reference evidence="5 6" key="1">
    <citation type="submission" date="2019-09" db="EMBL/GenBank/DDBJ databases">
        <title>Draft Whole-Genome sequence of Blastochloris sulfoviridis DSM 729.</title>
        <authorList>
            <person name="Meyer T.E."/>
            <person name="Kyndt J.A."/>
        </authorList>
    </citation>
    <scope>NUCLEOTIDE SEQUENCE [LARGE SCALE GENOMIC DNA]</scope>
    <source>
        <strain evidence="5 6">DSM 729</strain>
    </source>
</reference>
<keyword evidence="1" id="KW-0560">Oxidoreductase</keyword>
<dbReference type="AlphaFoldDB" id="A0A5M6I3L5"/>
<feature type="domain" description="FAD dependent oxidoreductase" evidence="4">
    <location>
        <begin position="56"/>
        <end position="403"/>
    </location>
</feature>